<feature type="domain" description="p-hydroxybenzoic acid efflux pump subunit AaeA-like beta-barrel" evidence="7">
    <location>
        <begin position="192"/>
        <end position="288"/>
    </location>
</feature>
<evidence type="ECO:0000313" key="8">
    <source>
        <dbReference type="EMBL" id="OAT48732.1"/>
    </source>
</evidence>
<accession>A0A1B7JLJ6</accession>
<keyword evidence="9" id="KW-1185">Reference proteome</keyword>
<dbReference type="Gene3D" id="2.40.30.170">
    <property type="match status" value="1"/>
</dbReference>
<dbReference type="GO" id="GO:0016020">
    <property type="term" value="C:membrane"/>
    <property type="evidence" value="ECO:0007669"/>
    <property type="project" value="InterPro"/>
</dbReference>
<organism evidence="8 9">
    <name type="scientific">Providencia heimbachae ATCC 35613</name>
    <dbReference type="NCBI Taxonomy" id="1354272"/>
    <lineage>
        <taxon>Bacteria</taxon>
        <taxon>Pseudomonadati</taxon>
        <taxon>Pseudomonadota</taxon>
        <taxon>Gammaproteobacteria</taxon>
        <taxon>Enterobacterales</taxon>
        <taxon>Morganellaceae</taxon>
        <taxon>Providencia</taxon>
    </lineage>
</organism>
<dbReference type="InterPro" id="IPR006143">
    <property type="entry name" value="RND_pump_MFP"/>
</dbReference>
<dbReference type="InterPro" id="IPR058625">
    <property type="entry name" value="MdtA-like_BSH"/>
</dbReference>
<evidence type="ECO:0000256" key="1">
    <source>
        <dbReference type="ARBA" id="ARBA00009477"/>
    </source>
</evidence>
<dbReference type="Pfam" id="PF25963">
    <property type="entry name" value="Beta-barrel_AAEA"/>
    <property type="match status" value="1"/>
</dbReference>
<proteinExistence type="inferred from homology"/>
<dbReference type="GO" id="GO:0022857">
    <property type="term" value="F:transmembrane transporter activity"/>
    <property type="evidence" value="ECO:0007669"/>
    <property type="project" value="InterPro"/>
</dbReference>
<dbReference type="OrthoDB" id="9811754at2"/>
<dbReference type="AlphaFoldDB" id="A0A1B7JLJ6"/>
<keyword evidence="4 5" id="KW-0472">Membrane</keyword>
<feature type="domain" description="Multidrug resistance protein MdtA-like barrel-sandwich hybrid" evidence="6">
    <location>
        <begin position="50"/>
        <end position="188"/>
    </location>
</feature>
<reference evidence="8 9" key="1">
    <citation type="submission" date="2016-04" db="EMBL/GenBank/DDBJ databases">
        <title>ATOL: Assembling a taxonomically balanced genome-scale reconstruction of the evolutionary history of the Enterobacteriaceae.</title>
        <authorList>
            <person name="Plunkett G.III."/>
            <person name="Neeno-Eckwall E.C."/>
            <person name="Glasner J.D."/>
            <person name="Perna N.T."/>
        </authorList>
    </citation>
    <scope>NUCLEOTIDE SEQUENCE [LARGE SCALE GENOMIC DNA]</scope>
    <source>
        <strain evidence="8 9">ATCC 35613</strain>
    </source>
</reference>
<keyword evidence="2 5" id="KW-0812">Transmembrane</keyword>
<dbReference type="RefSeq" id="WP_068445867.1">
    <property type="nucleotide sequence ID" value="NZ_LXEW01000046.1"/>
</dbReference>
<sequence>MSKRLLPLRQLGKSFFSVGCLIAAVYAVWLLWQAYENTPWTRDAKVVAQVVRIAPEVSGTIEAITVADNQLVNQGDELYRLEQSRFQFAVNEAQANLAIAQQQWQQKNADAKRRASIKHMLSQEEVQQSARDASIAQSAVQKATIALSIAKLDLEKSIIRAPVTGYITHLRIQKGDYATAGKANLSLVNTDSFIVMGYFEETKLSQIHVNAPVNIRLMAYSTPLTGHIESIGYGITDENQQLDEFGLPHVNPSFSWIRLAQRVPVRIVFDQLPSDIHLTAGLTASVEVETEQDIHSSLIARLYKIL</sequence>
<evidence type="ECO:0000256" key="2">
    <source>
        <dbReference type="ARBA" id="ARBA00022692"/>
    </source>
</evidence>
<dbReference type="PATRIC" id="fig|1354272.4.peg.3301"/>
<evidence type="ECO:0000259" key="6">
    <source>
        <dbReference type="Pfam" id="PF25917"/>
    </source>
</evidence>
<dbReference type="InterPro" id="IPR058634">
    <property type="entry name" value="AaeA-lik-b-barrel"/>
</dbReference>
<name>A0A1B7JLJ6_9GAMM</name>
<dbReference type="Gene3D" id="2.40.50.100">
    <property type="match status" value="1"/>
</dbReference>
<evidence type="ECO:0000256" key="3">
    <source>
        <dbReference type="ARBA" id="ARBA00022989"/>
    </source>
</evidence>
<comment type="caution">
    <text evidence="8">The sequence shown here is derived from an EMBL/GenBank/DDBJ whole genome shotgun (WGS) entry which is preliminary data.</text>
</comment>
<feature type="transmembrane region" description="Helical" evidence="5">
    <location>
        <begin position="12"/>
        <end position="32"/>
    </location>
</feature>
<comment type="similarity">
    <text evidence="1">Belongs to the membrane fusion protein (MFP) (TC 8.A.1) family.</text>
</comment>
<gene>
    <name evidence="8" type="ORF">M998_3233</name>
</gene>
<dbReference type="InterPro" id="IPR050393">
    <property type="entry name" value="MFP_Efflux_Pump"/>
</dbReference>
<dbReference type="PANTHER" id="PTHR30367:SF12">
    <property type="entry name" value="P-HYDROXYBENZOIC ACID EFFLUX PUMP SUBUNIT AAEA"/>
    <property type="match status" value="1"/>
</dbReference>
<dbReference type="EMBL" id="LXEW01000046">
    <property type="protein sequence ID" value="OAT48732.1"/>
    <property type="molecule type" value="Genomic_DNA"/>
</dbReference>
<evidence type="ECO:0000256" key="5">
    <source>
        <dbReference type="SAM" id="Phobius"/>
    </source>
</evidence>
<dbReference type="Proteomes" id="UP000078224">
    <property type="component" value="Unassembled WGS sequence"/>
</dbReference>
<evidence type="ECO:0000256" key="4">
    <source>
        <dbReference type="ARBA" id="ARBA00023136"/>
    </source>
</evidence>
<protein>
    <submittedName>
        <fullName evidence="8">Fusaric acid resistance protein</fullName>
    </submittedName>
</protein>
<dbReference type="NCBIfam" id="TIGR01730">
    <property type="entry name" value="RND_mfp"/>
    <property type="match status" value="1"/>
</dbReference>
<dbReference type="SUPFAM" id="SSF111369">
    <property type="entry name" value="HlyD-like secretion proteins"/>
    <property type="match status" value="1"/>
</dbReference>
<keyword evidence="3 5" id="KW-1133">Transmembrane helix</keyword>
<evidence type="ECO:0000259" key="7">
    <source>
        <dbReference type="Pfam" id="PF25963"/>
    </source>
</evidence>
<evidence type="ECO:0000313" key="9">
    <source>
        <dbReference type="Proteomes" id="UP000078224"/>
    </source>
</evidence>
<dbReference type="Pfam" id="PF25917">
    <property type="entry name" value="BSH_RND"/>
    <property type="match status" value="1"/>
</dbReference>
<dbReference type="PANTHER" id="PTHR30367">
    <property type="entry name" value="P-HYDROXYBENZOIC ACID EFFLUX PUMP SUBUNIT AAEA-RELATED"/>
    <property type="match status" value="1"/>
</dbReference>